<feature type="region of interest" description="Disordered" evidence="1">
    <location>
        <begin position="128"/>
        <end position="161"/>
    </location>
</feature>
<evidence type="ECO:0000256" key="1">
    <source>
        <dbReference type="SAM" id="MobiDB-lite"/>
    </source>
</evidence>
<sequence length="199" mass="21645">MSINFLKSARISWIHAALAAPPAPPSGALRAPRRGGPAPIREVRADLRSGSCRFSFSFLFFFSFLIFFFFFCFFDLPPRLVRPAAARATTASPGRARPRAAARAWPRWGKRGIRDTMPRVRGLLAVFGPPKPRRPSRRRGARSAARRGAPARPAGRRGVEVSQLARRSSVARCGETSAAGDRGVAELVAAPLHVGCDDV</sequence>
<evidence type="ECO:0000313" key="3">
    <source>
        <dbReference type="EMBL" id="CAK0820536.1"/>
    </source>
</evidence>
<keyword evidence="2" id="KW-0812">Transmembrane</keyword>
<evidence type="ECO:0000256" key="2">
    <source>
        <dbReference type="SAM" id="Phobius"/>
    </source>
</evidence>
<keyword evidence="2" id="KW-1133">Transmembrane helix</keyword>
<name>A0ABN9RNH8_9DINO</name>
<dbReference type="Proteomes" id="UP001189429">
    <property type="component" value="Unassembled WGS sequence"/>
</dbReference>
<protein>
    <submittedName>
        <fullName evidence="3">Uncharacterized protein</fullName>
    </submittedName>
</protein>
<keyword evidence="2" id="KW-0472">Membrane</keyword>
<dbReference type="EMBL" id="CAUYUJ010007369">
    <property type="protein sequence ID" value="CAK0820536.1"/>
    <property type="molecule type" value="Genomic_DNA"/>
</dbReference>
<gene>
    <name evidence="3" type="ORF">PCOR1329_LOCUS22173</name>
</gene>
<keyword evidence="4" id="KW-1185">Reference proteome</keyword>
<comment type="caution">
    <text evidence="3">The sequence shown here is derived from an EMBL/GenBank/DDBJ whole genome shotgun (WGS) entry which is preliminary data.</text>
</comment>
<accession>A0ABN9RNH8</accession>
<feature type="compositionally biased region" description="Basic residues" evidence="1">
    <location>
        <begin position="131"/>
        <end position="145"/>
    </location>
</feature>
<proteinExistence type="predicted"/>
<feature type="transmembrane region" description="Helical" evidence="2">
    <location>
        <begin position="54"/>
        <end position="74"/>
    </location>
</feature>
<reference evidence="3" key="1">
    <citation type="submission" date="2023-10" db="EMBL/GenBank/DDBJ databases">
        <authorList>
            <person name="Chen Y."/>
            <person name="Shah S."/>
            <person name="Dougan E. K."/>
            <person name="Thang M."/>
            <person name="Chan C."/>
        </authorList>
    </citation>
    <scope>NUCLEOTIDE SEQUENCE [LARGE SCALE GENOMIC DNA]</scope>
</reference>
<evidence type="ECO:0000313" key="4">
    <source>
        <dbReference type="Proteomes" id="UP001189429"/>
    </source>
</evidence>
<organism evidence="3 4">
    <name type="scientific">Prorocentrum cordatum</name>
    <dbReference type="NCBI Taxonomy" id="2364126"/>
    <lineage>
        <taxon>Eukaryota</taxon>
        <taxon>Sar</taxon>
        <taxon>Alveolata</taxon>
        <taxon>Dinophyceae</taxon>
        <taxon>Prorocentrales</taxon>
        <taxon>Prorocentraceae</taxon>
        <taxon>Prorocentrum</taxon>
    </lineage>
</organism>